<evidence type="ECO:0000256" key="1">
    <source>
        <dbReference type="ARBA" id="ARBA00022553"/>
    </source>
</evidence>
<reference evidence="8 9" key="1">
    <citation type="submission" date="2010-12" db="EMBL/GenBank/DDBJ databases">
        <title>Complete sequence of Desulfurispirillum indicum S5.</title>
        <authorList>
            <consortium name="US DOE Joint Genome Institute"/>
            <person name="Lucas S."/>
            <person name="Copeland A."/>
            <person name="Lapidus A."/>
            <person name="Cheng J.-F."/>
            <person name="Goodwin L."/>
            <person name="Pitluck S."/>
            <person name="Chertkov O."/>
            <person name="Held B."/>
            <person name="Detter J.C."/>
            <person name="Han C."/>
            <person name="Tapia R."/>
            <person name="Land M."/>
            <person name="Hauser L."/>
            <person name="Kyrpides N."/>
            <person name="Ivanova N."/>
            <person name="Mikhailova N."/>
            <person name="Haggblom M."/>
            <person name="Rauschenbach I."/>
            <person name="Bini E."/>
            <person name="Woyke T."/>
        </authorList>
    </citation>
    <scope>NUCLEOTIDE SEQUENCE [LARGE SCALE GENOMIC DNA]</scope>
    <source>
        <strain evidence="9">ATCC BAA-1389 / DSM 22839 / S5</strain>
    </source>
</reference>
<dbReference type="CDD" id="cd00090">
    <property type="entry name" value="HTH_ARSR"/>
    <property type="match status" value="1"/>
</dbReference>
<dbReference type="EMBL" id="CP002432">
    <property type="protein sequence ID" value="ADU67118.1"/>
    <property type="molecule type" value="Genomic_DNA"/>
</dbReference>
<keyword evidence="5" id="KW-0804">Transcription</keyword>
<dbReference type="InterPro" id="IPR036388">
    <property type="entry name" value="WH-like_DNA-bd_sf"/>
</dbReference>
<dbReference type="Pfam" id="PF24038">
    <property type="entry name" value="DUF7347"/>
    <property type="match status" value="1"/>
</dbReference>
<dbReference type="InterPro" id="IPR036390">
    <property type="entry name" value="WH_DNA-bd_sf"/>
</dbReference>
<accession>E6W4P5</accession>
<dbReference type="InterPro" id="IPR011006">
    <property type="entry name" value="CheY-like_superfamily"/>
</dbReference>
<dbReference type="HOGENOM" id="CLU_1298262_0_0_0"/>
<dbReference type="KEGG" id="din:Selin_2403"/>
<dbReference type="GO" id="GO:0003700">
    <property type="term" value="F:DNA-binding transcription factor activity"/>
    <property type="evidence" value="ECO:0007669"/>
    <property type="project" value="InterPro"/>
</dbReference>
<dbReference type="InterPro" id="IPR039420">
    <property type="entry name" value="WalR-like"/>
</dbReference>
<dbReference type="Gene3D" id="3.40.50.2300">
    <property type="match status" value="1"/>
</dbReference>
<evidence type="ECO:0000256" key="4">
    <source>
        <dbReference type="ARBA" id="ARBA00023125"/>
    </source>
</evidence>
<dbReference type="GO" id="GO:0005829">
    <property type="term" value="C:cytosol"/>
    <property type="evidence" value="ECO:0007669"/>
    <property type="project" value="TreeGrafter"/>
</dbReference>
<evidence type="ECO:0000256" key="5">
    <source>
        <dbReference type="ARBA" id="ARBA00023163"/>
    </source>
</evidence>
<evidence type="ECO:0000256" key="2">
    <source>
        <dbReference type="ARBA" id="ARBA00023012"/>
    </source>
</evidence>
<dbReference type="GO" id="GO:0000156">
    <property type="term" value="F:phosphorelay response regulator activity"/>
    <property type="evidence" value="ECO:0007669"/>
    <property type="project" value="TreeGrafter"/>
</dbReference>
<dbReference type="GO" id="GO:0032993">
    <property type="term" value="C:protein-DNA complex"/>
    <property type="evidence" value="ECO:0007669"/>
    <property type="project" value="TreeGrafter"/>
</dbReference>
<dbReference type="AlphaFoldDB" id="E6W4P5"/>
<dbReference type="Gene3D" id="1.10.10.10">
    <property type="entry name" value="Winged helix-like DNA-binding domain superfamily/Winged helix DNA-binding domain"/>
    <property type="match status" value="1"/>
</dbReference>
<dbReference type="InterPro" id="IPR055771">
    <property type="entry name" value="DUF7347"/>
</dbReference>
<evidence type="ECO:0000259" key="7">
    <source>
        <dbReference type="PROSITE" id="PS50110"/>
    </source>
</evidence>
<dbReference type="InterPro" id="IPR001845">
    <property type="entry name" value="HTH_ArsR_DNA-bd_dom"/>
</dbReference>
<keyword evidence="3" id="KW-0805">Transcription regulation</keyword>
<dbReference type="PANTHER" id="PTHR48111:SF1">
    <property type="entry name" value="TWO-COMPONENT RESPONSE REGULATOR ORR33"/>
    <property type="match status" value="1"/>
</dbReference>
<dbReference type="eggNOG" id="COG0640">
    <property type="taxonomic scope" value="Bacteria"/>
</dbReference>
<dbReference type="OrthoDB" id="9797753at2"/>
<protein>
    <submittedName>
        <fullName evidence="8">Response regulator receiver</fullName>
    </submittedName>
</protein>
<feature type="modified residue" description="4-aspartylphosphate" evidence="6">
    <location>
        <position position="54"/>
    </location>
</feature>
<dbReference type="SUPFAM" id="SSF52172">
    <property type="entry name" value="CheY-like"/>
    <property type="match status" value="1"/>
</dbReference>
<evidence type="ECO:0000313" key="9">
    <source>
        <dbReference type="Proteomes" id="UP000002572"/>
    </source>
</evidence>
<evidence type="ECO:0000256" key="6">
    <source>
        <dbReference type="PROSITE-ProRule" id="PRU00169"/>
    </source>
</evidence>
<keyword evidence="2" id="KW-0902">Two-component regulatory system</keyword>
<sequence length="216" mass="24263">MSTKTILVVDDNNELRENICEALESENYTCLSAASGEEAIDIARNHAFEAALVDLVLPGINGIELIGQLRQQRPHARIIMITAYATVENAVEAMKQGASDYLIKPFNTSDLVMTLQVNSGDDEDSCCDNIDEDALFYTLSNEIRRSIIDLLGKNSTMKFMDITRALGIEDHTKMYFHLKVLRKAQFIEQTESEYALTQAGRSVLGCLYTIHRNFMQ</sequence>
<dbReference type="SMART" id="SM00418">
    <property type="entry name" value="HTH_ARSR"/>
    <property type="match status" value="1"/>
</dbReference>
<name>E6W4P5_DESIS</name>
<keyword evidence="4" id="KW-0238">DNA-binding</keyword>
<dbReference type="PROSITE" id="PS50110">
    <property type="entry name" value="RESPONSE_REGULATORY"/>
    <property type="match status" value="1"/>
</dbReference>
<dbReference type="Pfam" id="PF00072">
    <property type="entry name" value="Response_reg"/>
    <property type="match status" value="1"/>
</dbReference>
<proteinExistence type="predicted"/>
<dbReference type="InParanoid" id="E6W4P5"/>
<dbReference type="STRING" id="653733.Selin_2403"/>
<dbReference type="PANTHER" id="PTHR48111">
    <property type="entry name" value="REGULATOR OF RPOS"/>
    <property type="match status" value="1"/>
</dbReference>
<dbReference type="eggNOG" id="COG0745">
    <property type="taxonomic scope" value="Bacteria"/>
</dbReference>
<organism evidence="8 9">
    <name type="scientific">Desulfurispirillum indicum (strain ATCC BAA-1389 / DSM 22839 / S5)</name>
    <dbReference type="NCBI Taxonomy" id="653733"/>
    <lineage>
        <taxon>Bacteria</taxon>
        <taxon>Pseudomonadati</taxon>
        <taxon>Chrysiogenota</taxon>
        <taxon>Chrysiogenia</taxon>
        <taxon>Chrysiogenales</taxon>
        <taxon>Chrysiogenaceae</taxon>
        <taxon>Desulfurispirillum</taxon>
    </lineage>
</organism>
<dbReference type="InterPro" id="IPR001789">
    <property type="entry name" value="Sig_transdc_resp-reg_receiver"/>
</dbReference>
<gene>
    <name evidence="8" type="ordered locus">Selin_2403</name>
</gene>
<dbReference type="RefSeq" id="WP_013506989.1">
    <property type="nucleotide sequence ID" value="NC_014836.1"/>
</dbReference>
<evidence type="ECO:0000256" key="3">
    <source>
        <dbReference type="ARBA" id="ARBA00023015"/>
    </source>
</evidence>
<keyword evidence="9" id="KW-1185">Reference proteome</keyword>
<dbReference type="GO" id="GO:0000976">
    <property type="term" value="F:transcription cis-regulatory region binding"/>
    <property type="evidence" value="ECO:0007669"/>
    <property type="project" value="TreeGrafter"/>
</dbReference>
<keyword evidence="1 6" id="KW-0597">Phosphoprotein</keyword>
<dbReference type="SMART" id="SM00448">
    <property type="entry name" value="REC"/>
    <property type="match status" value="1"/>
</dbReference>
<dbReference type="Proteomes" id="UP000002572">
    <property type="component" value="Chromosome"/>
</dbReference>
<dbReference type="SUPFAM" id="SSF46785">
    <property type="entry name" value="Winged helix' DNA-binding domain"/>
    <property type="match status" value="1"/>
</dbReference>
<evidence type="ECO:0000313" key="8">
    <source>
        <dbReference type="EMBL" id="ADU67118.1"/>
    </source>
</evidence>
<feature type="domain" description="Response regulatory" evidence="7">
    <location>
        <begin position="5"/>
        <end position="119"/>
    </location>
</feature>
<dbReference type="InterPro" id="IPR011991">
    <property type="entry name" value="ArsR-like_HTH"/>
</dbReference>